<gene>
    <name evidence="1" type="ORF">BDV35DRAFT_385389</name>
</gene>
<organism evidence="1">
    <name type="scientific">Aspergillus flavus</name>
    <dbReference type="NCBI Taxonomy" id="5059"/>
    <lineage>
        <taxon>Eukaryota</taxon>
        <taxon>Fungi</taxon>
        <taxon>Dikarya</taxon>
        <taxon>Ascomycota</taxon>
        <taxon>Pezizomycotina</taxon>
        <taxon>Eurotiomycetes</taxon>
        <taxon>Eurotiomycetidae</taxon>
        <taxon>Eurotiales</taxon>
        <taxon>Aspergillaceae</taxon>
        <taxon>Aspergillus</taxon>
        <taxon>Aspergillus subgen. Circumdati</taxon>
    </lineage>
</organism>
<protein>
    <submittedName>
        <fullName evidence="1">Uncharacterized protein</fullName>
    </submittedName>
</protein>
<name>A0A5N6GII8_ASPFL</name>
<dbReference type="Proteomes" id="UP000325434">
    <property type="component" value="Unassembled WGS sequence"/>
</dbReference>
<sequence>MAAKKGKWDRAGFPVGIPWRSAQGSRLATARRGPVEKTAGDCEIAYPRSWFLMEE</sequence>
<accession>A0A5N6GII8</accession>
<proteinExistence type="predicted"/>
<evidence type="ECO:0000313" key="1">
    <source>
        <dbReference type="EMBL" id="KAB8240950.1"/>
    </source>
</evidence>
<dbReference type="EMBL" id="ML734710">
    <property type="protein sequence ID" value="KAB8240950.1"/>
    <property type="molecule type" value="Genomic_DNA"/>
</dbReference>
<dbReference type="AlphaFoldDB" id="A0A5N6GII8"/>
<reference evidence="1" key="1">
    <citation type="submission" date="2019-04" db="EMBL/GenBank/DDBJ databases">
        <title>Friends and foes A comparative genomics study of 23 Aspergillus species from section Flavi.</title>
        <authorList>
            <consortium name="DOE Joint Genome Institute"/>
            <person name="Kjaerbolling I."/>
            <person name="Vesth T."/>
            <person name="Frisvad J.C."/>
            <person name="Nybo J.L."/>
            <person name="Theobald S."/>
            <person name="Kildgaard S."/>
            <person name="Isbrandt T."/>
            <person name="Kuo A."/>
            <person name="Sato A."/>
            <person name="Lyhne E.K."/>
            <person name="Kogle M.E."/>
            <person name="Wiebenga A."/>
            <person name="Kun R.S."/>
            <person name="Lubbers R.J."/>
            <person name="Makela M.R."/>
            <person name="Barry K."/>
            <person name="Chovatia M."/>
            <person name="Clum A."/>
            <person name="Daum C."/>
            <person name="Haridas S."/>
            <person name="He G."/>
            <person name="LaButti K."/>
            <person name="Lipzen A."/>
            <person name="Mondo S."/>
            <person name="Riley R."/>
            <person name="Salamov A."/>
            <person name="Simmons B.A."/>
            <person name="Magnuson J.K."/>
            <person name="Henrissat B."/>
            <person name="Mortensen U.H."/>
            <person name="Larsen T.O."/>
            <person name="Devries R.P."/>
            <person name="Grigoriev I.V."/>
            <person name="Machida M."/>
            <person name="Baker S.E."/>
            <person name="Andersen M.R."/>
        </authorList>
    </citation>
    <scope>NUCLEOTIDE SEQUENCE [LARGE SCALE GENOMIC DNA]</scope>
    <source>
        <strain evidence="1">CBS 121.62</strain>
    </source>
</reference>